<feature type="region of interest" description="Disordered" evidence="1">
    <location>
        <begin position="119"/>
        <end position="152"/>
    </location>
</feature>
<feature type="compositionally biased region" description="Basic and acidic residues" evidence="1">
    <location>
        <begin position="278"/>
        <end position="293"/>
    </location>
</feature>
<proteinExistence type="predicted"/>
<feature type="compositionally biased region" description="Low complexity" evidence="1">
    <location>
        <begin position="255"/>
        <end position="277"/>
    </location>
</feature>
<organism>
    <name type="scientific">Branchiostoma floridae</name>
    <name type="common">Florida lancelet</name>
    <name type="synonym">Amphioxus</name>
    <dbReference type="NCBI Taxonomy" id="7739"/>
    <lineage>
        <taxon>Eukaryota</taxon>
        <taxon>Metazoa</taxon>
        <taxon>Chordata</taxon>
        <taxon>Cephalochordata</taxon>
        <taxon>Leptocardii</taxon>
        <taxon>Amphioxiformes</taxon>
        <taxon>Branchiostomatidae</taxon>
        <taxon>Branchiostoma</taxon>
    </lineage>
</organism>
<reference evidence="2" key="1">
    <citation type="journal article" date="2008" name="Nature">
        <title>The amphioxus genome and the evolution of the chordate karyotype.</title>
        <authorList>
            <consortium name="US DOE Joint Genome Institute (JGI-PGF)"/>
            <person name="Putnam N.H."/>
            <person name="Butts T."/>
            <person name="Ferrier D.E.K."/>
            <person name="Furlong R.F."/>
            <person name="Hellsten U."/>
            <person name="Kawashima T."/>
            <person name="Robinson-Rechavi M."/>
            <person name="Shoguchi E."/>
            <person name="Terry A."/>
            <person name="Yu J.-K."/>
            <person name="Benito-Gutierrez E.L."/>
            <person name="Dubchak I."/>
            <person name="Garcia-Fernandez J."/>
            <person name="Gibson-Brown J.J."/>
            <person name="Grigoriev I.V."/>
            <person name="Horton A.C."/>
            <person name="de Jong P.J."/>
            <person name="Jurka J."/>
            <person name="Kapitonov V.V."/>
            <person name="Kohara Y."/>
            <person name="Kuroki Y."/>
            <person name="Lindquist E."/>
            <person name="Lucas S."/>
            <person name="Osoegawa K."/>
            <person name="Pennacchio L.A."/>
            <person name="Salamov A.A."/>
            <person name="Satou Y."/>
            <person name="Sauka-Spengler T."/>
            <person name="Schmutz J."/>
            <person name="Shin-I T."/>
            <person name="Toyoda A."/>
            <person name="Bronner-Fraser M."/>
            <person name="Fujiyama A."/>
            <person name="Holland L.Z."/>
            <person name="Holland P.W.H."/>
            <person name="Satoh N."/>
            <person name="Rokhsar D.S."/>
        </authorList>
    </citation>
    <scope>NUCLEOTIDE SEQUENCE [LARGE SCALE GENOMIC DNA]</scope>
    <source>
        <strain evidence="2">S238N-H82</strain>
        <tissue evidence="2">Testes</tissue>
    </source>
</reference>
<accession>C3Z5S5</accession>
<sequence length="393" mass="43025">MTTTCGAYHLEALRRQQVLDRKQVALQRLAQKEVCSTWVCCSFVSPWCICTPTNRMGTSLANVHTPLENRTLLDFQGGAPLGKGMFLPQLGGAPPEMFGMSWDNPFHPDLRPDVLLQDGQPWSPDMTESPKPFSPDMGHPTTADMMPQGGPMDGPPMLGPSGGSCDSPNELVQPDGGMCHTGEPRFIDVPKSTRNGSRLGTPPSRAGSGMPGCARSGSAAPFSPIMDDGEGGRADSQMSRSSSEMSEPVVPPNLQQAARAAGAAEEQARSAEQAARLEQQRRERIEAKHRAQQEHLAALSGGEKRKSHKKDRRTEHLTRQVLSLTPTDQKRLYGVLKEEMSKSARAKSHGHKNYRTQEPTKGVHPAVIHDLKKKEKLLRDNNLTMGHWSDYVD</sequence>
<gene>
    <name evidence="2" type="ORF">BRAFLDRAFT_66093</name>
</gene>
<dbReference type="EMBL" id="GG666583">
    <property type="protein sequence ID" value="EEN52188.1"/>
    <property type="molecule type" value="Genomic_DNA"/>
</dbReference>
<protein>
    <submittedName>
        <fullName evidence="2">Uncharacterized protein</fullName>
    </submittedName>
</protein>
<name>C3Z5S5_BRAFL</name>
<dbReference type="AlphaFoldDB" id="C3Z5S5"/>
<feature type="compositionally biased region" description="Low complexity" evidence="1">
    <location>
        <begin position="236"/>
        <end position="247"/>
    </location>
</feature>
<feature type="region of interest" description="Disordered" evidence="1">
    <location>
        <begin position="186"/>
        <end position="316"/>
    </location>
</feature>
<evidence type="ECO:0000256" key="1">
    <source>
        <dbReference type="SAM" id="MobiDB-lite"/>
    </source>
</evidence>
<dbReference type="InParanoid" id="C3Z5S5"/>
<evidence type="ECO:0000313" key="2">
    <source>
        <dbReference type="EMBL" id="EEN52188.1"/>
    </source>
</evidence>